<dbReference type="InterPro" id="IPR052048">
    <property type="entry name" value="ST_Response_Regulator"/>
</dbReference>
<dbReference type="SUPFAM" id="SSF52172">
    <property type="entry name" value="CheY-like"/>
    <property type="match status" value="1"/>
</dbReference>
<dbReference type="GeneID" id="76631332"/>
<dbReference type="RefSeq" id="WP_267161963.1">
    <property type="nucleotide sequence ID" value="NZ_CP112972.1"/>
</dbReference>
<dbReference type="AlphaFoldDB" id="A0ABD5W4Y6"/>
<dbReference type="Gene3D" id="3.40.50.2300">
    <property type="match status" value="1"/>
</dbReference>
<dbReference type="PROSITE" id="PS50110">
    <property type="entry name" value="RESPONSE_REGULATORY"/>
    <property type="match status" value="1"/>
</dbReference>
<dbReference type="PANTHER" id="PTHR43228">
    <property type="entry name" value="TWO-COMPONENT RESPONSE REGULATOR"/>
    <property type="match status" value="1"/>
</dbReference>
<evidence type="ECO:0000259" key="2">
    <source>
        <dbReference type="PROSITE" id="PS50110"/>
    </source>
</evidence>
<accession>A0ABD5W4Y6</accession>
<dbReference type="EMBL" id="JBHSZI010000001">
    <property type="protein sequence ID" value="MFC7059216.1"/>
    <property type="molecule type" value="Genomic_DNA"/>
</dbReference>
<dbReference type="Proteomes" id="UP001596445">
    <property type="component" value="Unassembled WGS sequence"/>
</dbReference>
<name>A0ABD5W4Y6_9EURY</name>
<organism evidence="3 4">
    <name type="scientific">Halovenus salina</name>
    <dbReference type="NCBI Taxonomy" id="1510225"/>
    <lineage>
        <taxon>Archaea</taxon>
        <taxon>Methanobacteriati</taxon>
        <taxon>Methanobacteriota</taxon>
        <taxon>Stenosarchaea group</taxon>
        <taxon>Halobacteria</taxon>
        <taxon>Halobacteriales</taxon>
        <taxon>Haloarculaceae</taxon>
        <taxon>Halovenus</taxon>
    </lineage>
</organism>
<dbReference type="Pfam" id="PF00072">
    <property type="entry name" value="Response_reg"/>
    <property type="match status" value="1"/>
</dbReference>
<evidence type="ECO:0000313" key="3">
    <source>
        <dbReference type="EMBL" id="MFC7059216.1"/>
    </source>
</evidence>
<evidence type="ECO:0000256" key="1">
    <source>
        <dbReference type="PROSITE-ProRule" id="PRU00169"/>
    </source>
</evidence>
<gene>
    <name evidence="3" type="ORF">ACFQQG_14825</name>
</gene>
<sequence length="119" mass="13073">MREVLLVDDAKFMRNLYRALLEETPVTVVAEATNGVEGVDAYKEHDPDVVVMNVRMPVLDGIDATEEIVAYDPDATVVICSGNRQEEKMRAAVEAGAADYLTKPFQRDGFLNAVTGPNE</sequence>
<evidence type="ECO:0000313" key="4">
    <source>
        <dbReference type="Proteomes" id="UP001596445"/>
    </source>
</evidence>
<dbReference type="InterPro" id="IPR001789">
    <property type="entry name" value="Sig_transdc_resp-reg_receiver"/>
</dbReference>
<proteinExistence type="predicted"/>
<comment type="caution">
    <text evidence="3">The sequence shown here is derived from an EMBL/GenBank/DDBJ whole genome shotgun (WGS) entry which is preliminary data.</text>
</comment>
<keyword evidence="4" id="KW-1185">Reference proteome</keyword>
<comment type="caution">
    <text evidence="1">Lacks conserved residue(s) required for the propagation of feature annotation.</text>
</comment>
<dbReference type="PANTHER" id="PTHR43228:SF1">
    <property type="entry name" value="TWO-COMPONENT RESPONSE REGULATOR ARR22"/>
    <property type="match status" value="1"/>
</dbReference>
<protein>
    <submittedName>
        <fullName evidence="3">Response regulator</fullName>
    </submittedName>
</protein>
<dbReference type="InterPro" id="IPR011006">
    <property type="entry name" value="CheY-like_superfamily"/>
</dbReference>
<feature type="domain" description="Response regulatory" evidence="2">
    <location>
        <begin position="3"/>
        <end position="118"/>
    </location>
</feature>
<dbReference type="SMART" id="SM00448">
    <property type="entry name" value="REC"/>
    <property type="match status" value="1"/>
</dbReference>
<reference evidence="3 4" key="1">
    <citation type="journal article" date="2019" name="Int. J. Syst. Evol. Microbiol.">
        <title>The Global Catalogue of Microorganisms (GCM) 10K type strain sequencing project: providing services to taxonomists for standard genome sequencing and annotation.</title>
        <authorList>
            <consortium name="The Broad Institute Genomics Platform"/>
            <consortium name="The Broad Institute Genome Sequencing Center for Infectious Disease"/>
            <person name="Wu L."/>
            <person name="Ma J."/>
        </authorList>
    </citation>
    <scope>NUCLEOTIDE SEQUENCE [LARGE SCALE GENOMIC DNA]</scope>
    <source>
        <strain evidence="3 4">JCM 30072</strain>
    </source>
</reference>